<comment type="subcellular location">
    <subcellularLocation>
        <location evidence="1 7">Nucleus</location>
    </subcellularLocation>
</comment>
<evidence type="ECO:0000256" key="5">
    <source>
        <dbReference type="ARBA" id="ARBA00023187"/>
    </source>
</evidence>
<keyword evidence="4 7" id="KW-0747">Spliceosome</keyword>
<dbReference type="PANTHER" id="PTHR23142">
    <property type="entry name" value="PRE-MRNA-SPLICING FACTOR 38A-RELATED"/>
    <property type="match status" value="1"/>
</dbReference>
<evidence type="ECO:0000256" key="8">
    <source>
        <dbReference type="SAM" id="MobiDB-lite"/>
    </source>
</evidence>
<evidence type="ECO:0000256" key="4">
    <source>
        <dbReference type="ARBA" id="ARBA00022728"/>
    </source>
</evidence>
<proteinExistence type="inferred from homology"/>
<feature type="compositionally biased region" description="Basic and acidic residues" evidence="8">
    <location>
        <begin position="300"/>
        <end position="312"/>
    </location>
</feature>
<feature type="transmembrane region" description="Helical" evidence="9">
    <location>
        <begin position="119"/>
        <end position="141"/>
    </location>
</feature>
<keyword evidence="9" id="KW-1133">Transmembrane helix</keyword>
<comment type="function">
    <text evidence="7">Required for pre-mRNA splicing.</text>
</comment>
<reference evidence="10" key="2">
    <citation type="submission" date="2022-06" db="UniProtKB">
        <authorList>
            <consortium name="EnsemblMetazoa"/>
        </authorList>
    </citation>
    <scope>IDENTIFICATION</scope>
    <source>
        <strain evidence="10">DF5081</strain>
    </source>
</reference>
<dbReference type="InterPro" id="IPR005037">
    <property type="entry name" value="PRP38"/>
</dbReference>
<evidence type="ECO:0000313" key="10">
    <source>
        <dbReference type="EnsemblMetazoa" id="CJA08471b.1"/>
    </source>
</evidence>
<reference evidence="11" key="1">
    <citation type="submission" date="2010-08" db="EMBL/GenBank/DDBJ databases">
        <authorList>
            <consortium name="Caenorhabditis japonica Sequencing Consortium"/>
            <person name="Wilson R.K."/>
        </authorList>
    </citation>
    <scope>NUCLEOTIDE SEQUENCE [LARGE SCALE GENOMIC DNA]</scope>
    <source>
        <strain evidence="11">DF5081</strain>
    </source>
</reference>
<keyword evidence="11" id="KW-1185">Reference proteome</keyword>
<evidence type="ECO:0000313" key="11">
    <source>
        <dbReference type="Proteomes" id="UP000005237"/>
    </source>
</evidence>
<sequence>MDTVQAIIQQQIEAGTFLQSVQQGQQAQEQDYQDEEYEDEDGTYKGKRSNTLPIWGNQVTMNLNTLVLENIRESYYYKNNLIEIDSFQALVEQIFYQVKHLEPWEKGTRRLQGMTGMCGGVRGVGAGGVVSSAFCILYRLFNLRMTRKQLISMLNSRQSVYIRGIGFMYIRYTQPPSDLWYWLEPYLDDESEIDPRSGGGDCMTFGMMVRTMINKLDWYGTLFPRIPVPIQKEIDEKFAERKKQQLLEDEEWQAEELAQQQAPEEKPKESLPKVSRCKHHLRHHHCRKHRKVCPTKAKRLREEKERENKNKNGDVIVGQERCSHIFAKAFDLKNPH</sequence>
<dbReference type="AlphaFoldDB" id="A0A8R1HQS8"/>
<name>A0A8R1HQS8_CAEJA</name>
<accession>A0A8R1HQS8</accession>
<feature type="region of interest" description="Disordered" evidence="8">
    <location>
        <begin position="292"/>
        <end position="315"/>
    </location>
</feature>
<feature type="compositionally biased region" description="Acidic residues" evidence="8">
    <location>
        <begin position="31"/>
        <end position="41"/>
    </location>
</feature>
<dbReference type="Pfam" id="PF03371">
    <property type="entry name" value="PRP38"/>
    <property type="match status" value="1"/>
</dbReference>
<feature type="region of interest" description="Disordered" evidence="8">
    <location>
        <begin position="23"/>
        <end position="45"/>
    </location>
</feature>
<protein>
    <recommendedName>
        <fullName evidence="7">Pre-mRNA-splicing factor 38</fullName>
    </recommendedName>
</protein>
<dbReference type="Proteomes" id="UP000005237">
    <property type="component" value="Unassembled WGS sequence"/>
</dbReference>
<evidence type="ECO:0000256" key="6">
    <source>
        <dbReference type="ARBA" id="ARBA00023242"/>
    </source>
</evidence>
<evidence type="ECO:0000256" key="1">
    <source>
        <dbReference type="ARBA" id="ARBA00004123"/>
    </source>
</evidence>
<dbReference type="GO" id="GO:0000398">
    <property type="term" value="P:mRNA splicing, via spliceosome"/>
    <property type="evidence" value="ECO:0007669"/>
    <property type="project" value="UniProtKB-UniRule"/>
</dbReference>
<keyword evidence="9" id="KW-0472">Membrane</keyword>
<keyword evidence="5 7" id="KW-0508">mRNA splicing</keyword>
<dbReference type="GO" id="GO:0005681">
    <property type="term" value="C:spliceosomal complex"/>
    <property type="evidence" value="ECO:0007669"/>
    <property type="project" value="UniProtKB-KW"/>
</dbReference>
<dbReference type="EnsemblMetazoa" id="CJA08471b.1">
    <property type="protein sequence ID" value="CJA08471b.1"/>
    <property type="gene ID" value="WBGene00127675"/>
</dbReference>
<organism evidence="10 11">
    <name type="scientific">Caenorhabditis japonica</name>
    <dbReference type="NCBI Taxonomy" id="281687"/>
    <lineage>
        <taxon>Eukaryota</taxon>
        <taxon>Metazoa</taxon>
        <taxon>Ecdysozoa</taxon>
        <taxon>Nematoda</taxon>
        <taxon>Chromadorea</taxon>
        <taxon>Rhabditida</taxon>
        <taxon>Rhabditina</taxon>
        <taxon>Rhabditomorpha</taxon>
        <taxon>Rhabditoidea</taxon>
        <taxon>Rhabditidae</taxon>
        <taxon>Peloderinae</taxon>
        <taxon>Caenorhabditis</taxon>
    </lineage>
</organism>
<evidence type="ECO:0000256" key="9">
    <source>
        <dbReference type="SAM" id="Phobius"/>
    </source>
</evidence>
<comment type="similarity">
    <text evidence="2 7">Belongs to the PRP38 family.</text>
</comment>
<keyword evidence="9" id="KW-0812">Transmembrane</keyword>
<keyword evidence="3 7" id="KW-0507">mRNA processing</keyword>
<evidence type="ECO:0000256" key="3">
    <source>
        <dbReference type="ARBA" id="ARBA00022664"/>
    </source>
</evidence>
<evidence type="ECO:0000256" key="2">
    <source>
        <dbReference type="ARBA" id="ARBA00006164"/>
    </source>
</evidence>
<keyword evidence="6 7" id="KW-0539">Nucleus</keyword>
<evidence type="ECO:0000256" key="7">
    <source>
        <dbReference type="RuleBase" id="RU367025"/>
    </source>
</evidence>